<dbReference type="STRING" id="947013.SAMN04488109_3861"/>
<sequence length="179" mass="19847">MNAIRNSSRLIMILMVVMSCAMSCKSKKKAMEAQAAAEKAKMEQQEAALRKQQEEEQRRKEAEAQAKLDAEARERERQANAAASAPAARLSKYFDAISNAGSPTSANASISEALSLFSSPDTPLLIVISEENGQKDYDRPTTIQKYLNYLKDQKKKADKISNLQFDGSGKITEVELRKN</sequence>
<protein>
    <recommendedName>
        <fullName evidence="4">Nucleoid-structuring protein H-NS</fullName>
    </recommendedName>
</protein>
<dbReference type="EMBL" id="FQWQ01000002">
    <property type="protein sequence ID" value="SHH36188.1"/>
    <property type="molecule type" value="Genomic_DNA"/>
</dbReference>
<dbReference type="Proteomes" id="UP000184212">
    <property type="component" value="Unassembled WGS sequence"/>
</dbReference>
<gene>
    <name evidence="2" type="ORF">SAMN04488109_3861</name>
</gene>
<accession>A0A1M5SD27</accession>
<name>A0A1M5SD27_9BACT</name>
<organism evidence="2 3">
    <name type="scientific">Chryseolinea serpens</name>
    <dbReference type="NCBI Taxonomy" id="947013"/>
    <lineage>
        <taxon>Bacteria</taxon>
        <taxon>Pseudomonadati</taxon>
        <taxon>Bacteroidota</taxon>
        <taxon>Cytophagia</taxon>
        <taxon>Cytophagales</taxon>
        <taxon>Fulvivirgaceae</taxon>
        <taxon>Chryseolinea</taxon>
    </lineage>
</organism>
<dbReference type="RefSeq" id="WP_073137039.1">
    <property type="nucleotide sequence ID" value="NZ_FQWQ01000002.1"/>
</dbReference>
<dbReference type="OrthoDB" id="982356at2"/>
<dbReference type="PROSITE" id="PS51257">
    <property type="entry name" value="PROKAR_LIPOPROTEIN"/>
    <property type="match status" value="1"/>
</dbReference>
<evidence type="ECO:0008006" key="4">
    <source>
        <dbReference type="Google" id="ProtNLM"/>
    </source>
</evidence>
<dbReference type="AlphaFoldDB" id="A0A1M5SD27"/>
<keyword evidence="3" id="KW-1185">Reference proteome</keyword>
<feature type="region of interest" description="Disordered" evidence="1">
    <location>
        <begin position="33"/>
        <end position="87"/>
    </location>
</feature>
<reference evidence="2 3" key="1">
    <citation type="submission" date="2016-11" db="EMBL/GenBank/DDBJ databases">
        <authorList>
            <person name="Jaros S."/>
            <person name="Januszkiewicz K."/>
            <person name="Wedrychowicz H."/>
        </authorList>
    </citation>
    <scope>NUCLEOTIDE SEQUENCE [LARGE SCALE GENOMIC DNA]</scope>
    <source>
        <strain evidence="2 3">DSM 24574</strain>
    </source>
</reference>
<feature type="compositionally biased region" description="Basic and acidic residues" evidence="1">
    <location>
        <begin position="38"/>
        <end position="78"/>
    </location>
</feature>
<evidence type="ECO:0000313" key="3">
    <source>
        <dbReference type="Proteomes" id="UP000184212"/>
    </source>
</evidence>
<proteinExistence type="predicted"/>
<evidence type="ECO:0000256" key="1">
    <source>
        <dbReference type="SAM" id="MobiDB-lite"/>
    </source>
</evidence>
<evidence type="ECO:0000313" key="2">
    <source>
        <dbReference type="EMBL" id="SHH36188.1"/>
    </source>
</evidence>